<keyword evidence="1" id="KW-0812">Transmembrane</keyword>
<keyword evidence="1" id="KW-0472">Membrane</keyword>
<protein>
    <submittedName>
        <fullName evidence="2">Uncharacterized protein</fullName>
    </submittedName>
</protein>
<organism evidence="2 3">
    <name type="scientific">Bosea rubneri</name>
    <dbReference type="NCBI Taxonomy" id="3075434"/>
    <lineage>
        <taxon>Bacteria</taxon>
        <taxon>Pseudomonadati</taxon>
        <taxon>Pseudomonadota</taxon>
        <taxon>Alphaproteobacteria</taxon>
        <taxon>Hyphomicrobiales</taxon>
        <taxon>Boseaceae</taxon>
        <taxon>Bosea</taxon>
    </lineage>
</organism>
<sequence>MRVIEARNFGGSFMPDGFSPFGLVIFAAGLMTLVQILRSEGAAGRQLAKLASAIACMLVGAAAFFIPMVWR</sequence>
<feature type="transmembrane region" description="Helical" evidence="1">
    <location>
        <begin position="20"/>
        <end position="38"/>
    </location>
</feature>
<dbReference type="RefSeq" id="WP_316020905.1">
    <property type="nucleotide sequence ID" value="NZ_JAWDID010000060.1"/>
</dbReference>
<accession>A0ABU3SES5</accession>
<dbReference type="EMBL" id="JAWDID010000060">
    <property type="protein sequence ID" value="MDU0343166.1"/>
    <property type="molecule type" value="Genomic_DNA"/>
</dbReference>
<name>A0ABU3SES5_9HYPH</name>
<gene>
    <name evidence="2" type="ORF">RKE40_25005</name>
</gene>
<keyword evidence="3" id="KW-1185">Reference proteome</keyword>
<proteinExistence type="predicted"/>
<evidence type="ECO:0000313" key="2">
    <source>
        <dbReference type="EMBL" id="MDU0343166.1"/>
    </source>
</evidence>
<evidence type="ECO:0000313" key="3">
    <source>
        <dbReference type="Proteomes" id="UP001254257"/>
    </source>
</evidence>
<evidence type="ECO:0000256" key="1">
    <source>
        <dbReference type="SAM" id="Phobius"/>
    </source>
</evidence>
<keyword evidence="1" id="KW-1133">Transmembrane helix</keyword>
<dbReference type="Proteomes" id="UP001254257">
    <property type="component" value="Unassembled WGS sequence"/>
</dbReference>
<feature type="transmembrane region" description="Helical" evidence="1">
    <location>
        <begin position="50"/>
        <end position="70"/>
    </location>
</feature>
<comment type="caution">
    <text evidence="2">The sequence shown here is derived from an EMBL/GenBank/DDBJ whole genome shotgun (WGS) entry which is preliminary data.</text>
</comment>
<reference evidence="2 3" key="1">
    <citation type="submission" date="2023-09" db="EMBL/GenBank/DDBJ databases">
        <title>Whole genome shotgun sequencing (WGS) of Bosea sp. ZW T0_25, isolated from stored onions (Allium cepa).</title>
        <authorList>
            <person name="Stoll D.A."/>
            <person name="Huch M."/>
        </authorList>
    </citation>
    <scope>NUCLEOTIDE SEQUENCE [LARGE SCALE GENOMIC DNA]</scope>
    <source>
        <strain evidence="2 3">ZW T0_25</strain>
    </source>
</reference>